<evidence type="ECO:0000256" key="11">
    <source>
        <dbReference type="SAM" id="MobiDB-lite"/>
    </source>
</evidence>
<feature type="region of interest" description="Disordered" evidence="11">
    <location>
        <begin position="31"/>
        <end position="117"/>
    </location>
</feature>
<evidence type="ECO:0000259" key="12">
    <source>
        <dbReference type="PROSITE" id="PS50172"/>
    </source>
</evidence>
<evidence type="ECO:0000256" key="7">
    <source>
        <dbReference type="ARBA" id="ARBA00022840"/>
    </source>
</evidence>
<evidence type="ECO:0000256" key="6">
    <source>
        <dbReference type="ARBA" id="ARBA00022741"/>
    </source>
</evidence>
<dbReference type="InterPro" id="IPR008921">
    <property type="entry name" value="DNA_pol3_clamp-load_cplx_C"/>
</dbReference>
<reference evidence="13 14" key="1">
    <citation type="submission" date="2016-03" db="EMBL/GenBank/DDBJ databases">
        <title>Trachymyrmex septentrionalis WGS genome.</title>
        <authorList>
            <person name="Nygaard S."/>
            <person name="Hu H."/>
            <person name="Boomsma J."/>
            <person name="Zhang G."/>
        </authorList>
    </citation>
    <scope>NUCLEOTIDE SEQUENCE [LARGE SCALE GENOMIC DNA]</scope>
    <source>
        <strain evidence="13">Tsep2-gDNA-1</strain>
        <tissue evidence="13">Whole body</tissue>
    </source>
</reference>
<evidence type="ECO:0000256" key="3">
    <source>
        <dbReference type="ARBA" id="ARBA00020401"/>
    </source>
</evidence>
<dbReference type="Gene3D" id="1.10.8.60">
    <property type="match status" value="1"/>
</dbReference>
<dbReference type="Gene3D" id="3.40.50.10190">
    <property type="entry name" value="BRCT domain"/>
    <property type="match status" value="1"/>
</dbReference>
<dbReference type="InterPro" id="IPR003959">
    <property type="entry name" value="ATPase_AAA_core"/>
</dbReference>
<dbReference type="Gene3D" id="1.20.272.10">
    <property type="match status" value="1"/>
</dbReference>
<dbReference type="GO" id="GO:0005634">
    <property type="term" value="C:nucleus"/>
    <property type="evidence" value="ECO:0007669"/>
    <property type="project" value="UniProtKB-SubCell"/>
</dbReference>
<dbReference type="InterPro" id="IPR036420">
    <property type="entry name" value="BRCT_dom_sf"/>
</dbReference>
<evidence type="ECO:0000256" key="8">
    <source>
        <dbReference type="ARBA" id="ARBA00023125"/>
    </source>
</evidence>
<feature type="compositionally biased region" description="Polar residues" evidence="11">
    <location>
        <begin position="227"/>
        <end position="244"/>
    </location>
</feature>
<keyword evidence="14" id="KW-1185">Reference proteome</keyword>
<dbReference type="PIRSF" id="PIRSF036578">
    <property type="entry name" value="RFC1"/>
    <property type="match status" value="1"/>
</dbReference>
<feature type="region of interest" description="Disordered" evidence="11">
    <location>
        <begin position="958"/>
        <end position="1034"/>
    </location>
</feature>
<dbReference type="Pfam" id="PF08519">
    <property type="entry name" value="RFC1"/>
    <property type="match status" value="1"/>
</dbReference>
<feature type="compositionally biased region" description="Acidic residues" evidence="11">
    <location>
        <begin position="978"/>
        <end position="994"/>
    </location>
</feature>
<feature type="compositionally biased region" description="Basic and acidic residues" evidence="11">
    <location>
        <begin position="245"/>
        <end position="272"/>
    </location>
</feature>
<name>A0A195FWW3_9HYME</name>
<dbReference type="CDD" id="cd00009">
    <property type="entry name" value="AAA"/>
    <property type="match status" value="1"/>
</dbReference>
<evidence type="ECO:0000256" key="2">
    <source>
        <dbReference type="ARBA" id="ARBA00006116"/>
    </source>
</evidence>
<dbReference type="AlphaFoldDB" id="A0A195FWW3"/>
<dbReference type="GO" id="GO:0016887">
    <property type="term" value="F:ATP hydrolysis activity"/>
    <property type="evidence" value="ECO:0007669"/>
    <property type="project" value="InterPro"/>
</dbReference>
<dbReference type="PANTHER" id="PTHR23389">
    <property type="entry name" value="CHROMOSOME TRANSMISSION FIDELITY FACTOR 18"/>
    <property type="match status" value="1"/>
</dbReference>
<dbReference type="InterPro" id="IPR012178">
    <property type="entry name" value="RFC1"/>
</dbReference>
<protein>
    <recommendedName>
        <fullName evidence="3 10">Replication factor C subunit 1</fullName>
    </recommendedName>
</protein>
<dbReference type="FunFam" id="3.40.50.10190:FF:000001">
    <property type="entry name" value="Replication factor C subunit 1"/>
    <property type="match status" value="1"/>
</dbReference>
<dbReference type="SMART" id="SM00382">
    <property type="entry name" value="AAA"/>
    <property type="match status" value="1"/>
</dbReference>
<organism evidence="13 14">
    <name type="scientific">Trachymyrmex septentrionalis</name>
    <dbReference type="NCBI Taxonomy" id="34720"/>
    <lineage>
        <taxon>Eukaryota</taxon>
        <taxon>Metazoa</taxon>
        <taxon>Ecdysozoa</taxon>
        <taxon>Arthropoda</taxon>
        <taxon>Hexapoda</taxon>
        <taxon>Insecta</taxon>
        <taxon>Pterygota</taxon>
        <taxon>Neoptera</taxon>
        <taxon>Endopterygota</taxon>
        <taxon>Hymenoptera</taxon>
        <taxon>Apocrita</taxon>
        <taxon>Aculeata</taxon>
        <taxon>Formicoidea</taxon>
        <taxon>Formicidae</taxon>
        <taxon>Myrmicinae</taxon>
        <taxon>Trachymyrmex</taxon>
    </lineage>
</organism>
<dbReference type="Pfam" id="PF25361">
    <property type="entry name" value="AAA_lid_RFC1"/>
    <property type="match status" value="1"/>
</dbReference>
<dbReference type="InterPro" id="IPR027417">
    <property type="entry name" value="P-loop_NTPase"/>
</dbReference>
<keyword evidence="8" id="KW-0238">DNA-binding</keyword>
<proteinExistence type="inferred from homology"/>
<comment type="subcellular location">
    <subcellularLocation>
        <location evidence="1 10">Nucleus</location>
    </subcellularLocation>
</comment>
<feature type="compositionally biased region" description="Low complexity" evidence="11">
    <location>
        <begin position="1004"/>
        <end position="1015"/>
    </location>
</feature>
<dbReference type="Proteomes" id="UP000078541">
    <property type="component" value="Unassembled WGS sequence"/>
</dbReference>
<evidence type="ECO:0000313" key="14">
    <source>
        <dbReference type="Proteomes" id="UP000078541"/>
    </source>
</evidence>
<dbReference type="InterPro" id="IPR047854">
    <property type="entry name" value="RFC_lid"/>
</dbReference>
<feature type="region of interest" description="Disordered" evidence="11">
    <location>
        <begin position="166"/>
        <end position="272"/>
    </location>
</feature>
<dbReference type="Pfam" id="PF00004">
    <property type="entry name" value="AAA"/>
    <property type="match status" value="1"/>
</dbReference>
<dbReference type="InterPro" id="IPR001357">
    <property type="entry name" value="BRCT_dom"/>
</dbReference>
<keyword evidence="7 10" id="KW-0067">ATP-binding</keyword>
<feature type="compositionally biased region" description="Basic and acidic residues" evidence="11">
    <location>
        <begin position="89"/>
        <end position="98"/>
    </location>
</feature>
<keyword evidence="9 10" id="KW-0539">Nucleus</keyword>
<evidence type="ECO:0000256" key="4">
    <source>
        <dbReference type="ARBA" id="ARBA00022553"/>
    </source>
</evidence>
<dbReference type="GO" id="GO:0003677">
    <property type="term" value="F:DNA binding"/>
    <property type="evidence" value="ECO:0007669"/>
    <property type="project" value="UniProtKB-KW"/>
</dbReference>
<feature type="compositionally biased region" description="Basic residues" evidence="11">
    <location>
        <begin position="1025"/>
        <end position="1034"/>
    </location>
</feature>
<dbReference type="FunFam" id="3.40.50.300:FF:000395">
    <property type="entry name" value="Replication factor C subunit 1"/>
    <property type="match status" value="1"/>
</dbReference>
<feature type="domain" description="BRCT" evidence="12">
    <location>
        <begin position="316"/>
        <end position="397"/>
    </location>
</feature>
<dbReference type="GO" id="GO:0006281">
    <property type="term" value="P:DNA repair"/>
    <property type="evidence" value="ECO:0007669"/>
    <property type="project" value="InterPro"/>
</dbReference>
<accession>A0A195FWW3</accession>
<gene>
    <name evidence="13" type="ORF">ALC56_00580</name>
</gene>
<feature type="compositionally biased region" description="Basic and acidic residues" evidence="11">
    <location>
        <begin position="181"/>
        <end position="190"/>
    </location>
</feature>
<evidence type="ECO:0000256" key="10">
    <source>
        <dbReference type="PIRNR" id="PIRNR036578"/>
    </source>
</evidence>
<dbReference type="SUPFAM" id="SSF48019">
    <property type="entry name" value="post-AAA+ oligomerization domain-like"/>
    <property type="match status" value="1"/>
</dbReference>
<dbReference type="SUPFAM" id="SSF52113">
    <property type="entry name" value="BRCT domain"/>
    <property type="match status" value="1"/>
</dbReference>
<evidence type="ECO:0000313" key="13">
    <source>
        <dbReference type="EMBL" id="KYN44928.1"/>
    </source>
</evidence>
<dbReference type="GO" id="GO:0005663">
    <property type="term" value="C:DNA replication factor C complex"/>
    <property type="evidence" value="ECO:0007669"/>
    <property type="project" value="InterPro"/>
</dbReference>
<sequence length="1034" mass="116261">MPADAGLTFMISTHVLNIGEISRKCRGSYFAPVATSQKNSKPVAPKSQKRRIISSSSDEDEEKPQSTKRSTVVKRKKSSILSDSEDEERIVRDDKKDSSNPTANKKSKSKESRKAVPFTELFDKKPIMRVEETKMNRKLQKVESKFHDDEDFDAVLKQLDVVQDTLIQDKQKGKNNIKNVDSPKKSEAAVKTEVASNKNRKHNNGLKDCNNKTNNTSELKSEEVKSSNKNNVYSKVTNSSSKQNLQKEKKGSSNEDLDISKKDKDIEKSSRKRAKIMEENLFEERNEMKKQRTIMYEKYLQRGGARNPGSKEIPTGAENCLAGVSFLITGVLDSLERNEAEDLIQKYGGRTVKSVSNKVNYIIVGDEAGPAKLAKASNLGIKQISEDDLLEMIRTRSEGKAADIKPTKAKSNVKKIFKKFESDESPNKTKALLDSLKKIKILSSLPEKTSVNTKTSSASKQILDVSNDTQKANIVTSIGSEPLVERYRPKTMKQIIGQQGDKSCAHNLYIWLRDWHQNRQNSKFKDSTSKQTHGQNFKAALLSGPPGVGKTTTVQVVCKELGYDLVEFNASDTRNKTLLKEAVSGLLSNTTMKDYVTGIKQKITSKHVLLMDEVDGMAGNEDRGGLQELVNLIKYTDVPIICICNDRFNTKVKTISTHSYDLKYPRLRVEQIRSSMKSLCFKENIKISTEDLDRLIESTNYDIRQVINHLEFLGTQMTHVKTTDKKHSNKNFKLGPFDVTKIAFNADEQKKMSLNDKIGLYFHDYNIAPLFIQENYQGVRLSQISLRQRLERIANAADSISQGDLVEKVMRSNMMWSLLPLHACFSFVIPASEMSGSSDGLIRFPSWFGRNSKTTRFNRLLQELTTHTRLATGANKDALNMDYLPYIRNAIVKPLIDNGLDGIEEAINIMGKYHLTREDLDSAIEISLWPGMSDSTSNLDSKVKAAFTRAYQKNPPMLPYAINSTTTTKKRSRQDNDIIGEEEDGEEEETDDIDFDKMIKAKKPTVASTSKAASSTRKRGESAKKCGKVRGKGK</sequence>
<dbReference type="CDD" id="cd18140">
    <property type="entry name" value="HLD_clamp_RFC"/>
    <property type="match status" value="1"/>
</dbReference>
<keyword evidence="5 10" id="KW-0235">DNA replication</keyword>
<dbReference type="InterPro" id="IPR013725">
    <property type="entry name" value="DNA_replication_fac_RFC1_C"/>
</dbReference>
<evidence type="ECO:0000256" key="9">
    <source>
        <dbReference type="ARBA" id="ARBA00023242"/>
    </source>
</evidence>
<dbReference type="GO" id="GO:0003689">
    <property type="term" value="F:DNA clamp loader activity"/>
    <property type="evidence" value="ECO:0007669"/>
    <property type="project" value="UniProtKB-UniRule"/>
</dbReference>
<dbReference type="FunFam" id="1.20.272.10:FF:000005">
    <property type="entry name" value="Replication factor C subunit 1"/>
    <property type="match status" value="1"/>
</dbReference>
<evidence type="ECO:0000256" key="5">
    <source>
        <dbReference type="ARBA" id="ARBA00022705"/>
    </source>
</evidence>
<dbReference type="EMBL" id="KQ981204">
    <property type="protein sequence ID" value="KYN44928.1"/>
    <property type="molecule type" value="Genomic_DNA"/>
</dbReference>
<dbReference type="GO" id="GO:0005524">
    <property type="term" value="F:ATP binding"/>
    <property type="evidence" value="ECO:0007669"/>
    <property type="project" value="UniProtKB-UniRule"/>
</dbReference>
<dbReference type="PANTHER" id="PTHR23389:SF6">
    <property type="entry name" value="REPLICATION FACTOR C SUBUNIT 1"/>
    <property type="match status" value="1"/>
</dbReference>
<dbReference type="STRING" id="34720.A0A195FWW3"/>
<keyword evidence="6 10" id="KW-0547">Nucleotide-binding</keyword>
<dbReference type="GO" id="GO:0006260">
    <property type="term" value="P:DNA replication"/>
    <property type="evidence" value="ECO:0007669"/>
    <property type="project" value="UniProtKB-KW"/>
</dbReference>
<dbReference type="InterPro" id="IPR003593">
    <property type="entry name" value="AAA+_ATPase"/>
</dbReference>
<dbReference type="SUPFAM" id="SSF52540">
    <property type="entry name" value="P-loop containing nucleoside triphosphate hydrolases"/>
    <property type="match status" value="1"/>
</dbReference>
<keyword evidence="4" id="KW-0597">Phosphoprotein</keyword>
<dbReference type="Pfam" id="PF00533">
    <property type="entry name" value="BRCT"/>
    <property type="match status" value="1"/>
</dbReference>
<dbReference type="Gene3D" id="3.40.50.300">
    <property type="entry name" value="P-loop containing nucleotide triphosphate hydrolases"/>
    <property type="match status" value="1"/>
</dbReference>
<evidence type="ECO:0000256" key="1">
    <source>
        <dbReference type="ARBA" id="ARBA00004123"/>
    </source>
</evidence>
<dbReference type="PROSITE" id="PS50172">
    <property type="entry name" value="BRCT"/>
    <property type="match status" value="1"/>
</dbReference>
<comment type="similarity">
    <text evidence="2 10">Belongs to the activator 1 large subunit family.</text>
</comment>
<dbReference type="SMART" id="SM00292">
    <property type="entry name" value="BRCT"/>
    <property type="match status" value="1"/>
</dbReference>